<keyword evidence="2" id="KW-1185">Reference proteome</keyword>
<organism evidence="1 2">
    <name type="scientific">Timema podura</name>
    <name type="common">Walking stick</name>
    <dbReference type="NCBI Taxonomy" id="61482"/>
    <lineage>
        <taxon>Eukaryota</taxon>
        <taxon>Metazoa</taxon>
        <taxon>Ecdysozoa</taxon>
        <taxon>Arthropoda</taxon>
        <taxon>Hexapoda</taxon>
        <taxon>Insecta</taxon>
        <taxon>Pterygota</taxon>
        <taxon>Neoptera</taxon>
        <taxon>Polyneoptera</taxon>
        <taxon>Phasmatodea</taxon>
        <taxon>Timematodea</taxon>
        <taxon>Timematoidea</taxon>
        <taxon>Timematidae</taxon>
        <taxon>Timema</taxon>
    </lineage>
</organism>
<accession>A0ABN7NIF1</accession>
<gene>
    <name evidence="1" type="ORF">TPAB3V08_LOCUS1275</name>
</gene>
<dbReference type="Proteomes" id="UP001153148">
    <property type="component" value="Unassembled WGS sequence"/>
</dbReference>
<sequence>MACVTSSNQLVRTCHLVSVSGFVKAREFVYPSRCSRPTTWYTLATVSSKFGYSLPYSLSTSLEFLCTSPYTYTICVCSEKLYSDMLKIIEIATLLSSIDVNSGSSIDDLEVEKASASTDPAMAIPSTYTASIRKRARMNIITSSVDLALYRVKLSDRKARYLLESNAEGLGQKIGLVFLDRINEKWKGTRKNFVPPYKIPLRGPDYSDSDFQVFLVAMDNPKRQAVLIKFFSKKSKTEERRQDEQAYAMVTVEGAWFSPYVSQMAQISGILGGSSALVFHKKTNGFVTLRSIHVRSKHYNNARPGTPRVARRTAGEVAYTLEQQSIWWRALNLSQMYCLSSVICVFC</sequence>
<evidence type="ECO:0000313" key="2">
    <source>
        <dbReference type="Proteomes" id="UP001153148"/>
    </source>
</evidence>
<name>A0ABN7NIF1_TIMPD</name>
<proteinExistence type="predicted"/>
<reference evidence="1" key="1">
    <citation type="submission" date="2021-03" db="EMBL/GenBank/DDBJ databases">
        <authorList>
            <person name="Tran Van P."/>
        </authorList>
    </citation>
    <scope>NUCLEOTIDE SEQUENCE</scope>
</reference>
<protein>
    <submittedName>
        <fullName evidence="1">Uncharacterized protein</fullName>
    </submittedName>
</protein>
<dbReference type="EMBL" id="CAJPIN010001133">
    <property type="protein sequence ID" value="CAG2054242.1"/>
    <property type="molecule type" value="Genomic_DNA"/>
</dbReference>
<comment type="caution">
    <text evidence="1">The sequence shown here is derived from an EMBL/GenBank/DDBJ whole genome shotgun (WGS) entry which is preliminary data.</text>
</comment>
<evidence type="ECO:0000313" key="1">
    <source>
        <dbReference type="EMBL" id="CAG2054242.1"/>
    </source>
</evidence>